<accession>A0A1M6JUH0</accession>
<protein>
    <submittedName>
        <fullName evidence="1">Uncharacterized protein</fullName>
    </submittedName>
</protein>
<gene>
    <name evidence="1" type="ORF">SAMN02745751_02709</name>
</gene>
<dbReference type="STRING" id="1121476.SAMN02745751_02709"/>
<name>A0A1M6JUH0_9FIRM</name>
<evidence type="ECO:0000313" key="1">
    <source>
        <dbReference type="EMBL" id="SHJ50316.1"/>
    </source>
</evidence>
<dbReference type="Proteomes" id="UP000184052">
    <property type="component" value="Unassembled WGS sequence"/>
</dbReference>
<dbReference type="Gene3D" id="1.10.3910.10">
    <property type="entry name" value="SP0561-like"/>
    <property type="match status" value="1"/>
</dbReference>
<dbReference type="SUPFAM" id="SSF140683">
    <property type="entry name" value="SP0561-like"/>
    <property type="match status" value="1"/>
</dbReference>
<evidence type="ECO:0000313" key="2">
    <source>
        <dbReference type="Proteomes" id="UP000184052"/>
    </source>
</evidence>
<proteinExistence type="predicted"/>
<sequence>MLKLMTDGYMEEIILITKDMEILEIVDAYPVTEDVFRSYDEATGVCVLCTHLFENVGELAEIYGLDLDKMIERLDGAVGK</sequence>
<reference evidence="1 2" key="1">
    <citation type="submission" date="2016-11" db="EMBL/GenBank/DDBJ databases">
        <authorList>
            <person name="Jaros S."/>
            <person name="Januszkiewicz K."/>
            <person name="Wedrychowicz H."/>
        </authorList>
    </citation>
    <scope>NUCLEOTIDE SEQUENCE [LARGE SCALE GENOMIC DNA]</scope>
    <source>
        <strain evidence="1 2">DSM 17477</strain>
    </source>
</reference>
<organism evidence="1 2">
    <name type="scientific">Dethiosulfatibacter aminovorans DSM 17477</name>
    <dbReference type="NCBI Taxonomy" id="1121476"/>
    <lineage>
        <taxon>Bacteria</taxon>
        <taxon>Bacillati</taxon>
        <taxon>Bacillota</taxon>
        <taxon>Tissierellia</taxon>
        <taxon>Dethiosulfatibacter</taxon>
    </lineage>
</organism>
<dbReference type="AlphaFoldDB" id="A0A1M6JUH0"/>
<keyword evidence="2" id="KW-1185">Reference proteome</keyword>
<dbReference type="InterPro" id="IPR038062">
    <property type="entry name" value="ScdA-like_N_sf"/>
</dbReference>
<dbReference type="EMBL" id="FQZL01000023">
    <property type="protein sequence ID" value="SHJ50316.1"/>
    <property type="molecule type" value="Genomic_DNA"/>
</dbReference>